<comment type="caution">
    <text evidence="10">The sequence shown here is derived from an EMBL/GenBank/DDBJ whole genome shotgun (WGS) entry which is preliminary data.</text>
</comment>
<dbReference type="PRINTS" id="PR01806">
    <property type="entry name" value="VIRFACTRMVIN"/>
</dbReference>
<proteinExistence type="predicted"/>
<keyword evidence="11" id="KW-1185">Reference proteome</keyword>
<comment type="subcellular location">
    <subcellularLocation>
        <location evidence="1">Cell membrane</location>
        <topology evidence="1">Multi-pass membrane protein</topology>
    </subcellularLocation>
</comment>
<dbReference type="OrthoDB" id="3695748at2"/>
<keyword evidence="2" id="KW-1003">Cell membrane</keyword>
<feature type="transmembrane region" description="Helical" evidence="9">
    <location>
        <begin position="380"/>
        <end position="402"/>
    </location>
</feature>
<evidence type="ECO:0000256" key="6">
    <source>
        <dbReference type="ARBA" id="ARBA00022989"/>
    </source>
</evidence>
<evidence type="ECO:0000256" key="2">
    <source>
        <dbReference type="ARBA" id="ARBA00022475"/>
    </source>
</evidence>
<feature type="transmembrane region" description="Helical" evidence="9">
    <location>
        <begin position="199"/>
        <end position="221"/>
    </location>
</feature>
<sequence>ADAPAAEGGSGRGRSAGLSVGRAAALSAALVCAGTAMGFVRDLLLADRFGAGPDTDAFLVSWTVPETVSPLLIEDAMALVMVPVVTRAMLRPQGVPRLVGRVAPPLVSALSALSAAVALLAPWIVRIAAPGVADRAEAVTCLRLTAVTVLTFGVAGFLSAVLRPHHRFGPPAAIYLAYNAGILAMLVTLADAWGITSAALGVACGSVLMVLVQLPAFVAVLRRGRATDVPDAPPTAAPGDGPAGRDGTSSRLSSWQVQLAAVAPVVVFTVARQAQVLVERFFGSSLPDGTISQLNYAQKVAQVPMVLALLVATVTFPRLVRAQLDDDAGRLRRRIEGDLTAVGLLITVAIAYLWTFAPLITRVMFQHGAFTRADSLGTAAILRVYSLGLLAQCVLGVSVRALSAGRRAGWRTPLAMLAGLAVTFAVAAAFSADHGAGALAAGNAVGISVAAVLQLVTVRRRIAPIRFGLLGRRLALGAGCALVAGASAGRVSGALAGQAPPIVRLAVGGAVLPLVMAAALVLAAGTAGVLRTGRPGLGRLGQRAEQSGTEGVGEAGPAPSAEPVPAARRVNG</sequence>
<reference evidence="10 11" key="1">
    <citation type="submission" date="2018-08" db="EMBL/GenBank/DDBJ databases">
        <title>Actinomadura jelena sp. nov., a novel Actinomycete isolated from soil in Chad.</title>
        <authorList>
            <person name="Shi L."/>
        </authorList>
    </citation>
    <scope>NUCLEOTIDE SEQUENCE [LARGE SCALE GENOMIC DNA]</scope>
    <source>
        <strain evidence="10 11">NEAU-G17</strain>
    </source>
</reference>
<evidence type="ECO:0000313" key="11">
    <source>
        <dbReference type="Proteomes" id="UP000261811"/>
    </source>
</evidence>
<evidence type="ECO:0000256" key="9">
    <source>
        <dbReference type="SAM" id="Phobius"/>
    </source>
</evidence>
<dbReference type="GO" id="GO:0015648">
    <property type="term" value="F:lipid-linked peptidoglycan transporter activity"/>
    <property type="evidence" value="ECO:0007669"/>
    <property type="project" value="TreeGrafter"/>
</dbReference>
<dbReference type="PANTHER" id="PTHR47019">
    <property type="entry name" value="LIPID II FLIPPASE MURJ"/>
    <property type="match status" value="1"/>
</dbReference>
<feature type="transmembrane region" description="Helical" evidence="9">
    <location>
        <begin position="339"/>
        <end position="360"/>
    </location>
</feature>
<feature type="non-terminal residue" evidence="10">
    <location>
        <position position="1"/>
    </location>
</feature>
<feature type="transmembrane region" description="Helical" evidence="9">
    <location>
        <begin position="20"/>
        <end position="40"/>
    </location>
</feature>
<feature type="region of interest" description="Disordered" evidence="8">
    <location>
        <begin position="229"/>
        <end position="250"/>
    </location>
</feature>
<dbReference type="EMBL" id="QURH01000300">
    <property type="protein sequence ID" value="RFU40202.1"/>
    <property type="molecule type" value="Genomic_DNA"/>
</dbReference>
<evidence type="ECO:0000256" key="5">
    <source>
        <dbReference type="ARBA" id="ARBA00022984"/>
    </source>
</evidence>
<gene>
    <name evidence="10" type="ORF">DZF91_18435</name>
</gene>
<feature type="transmembrane region" description="Helical" evidence="9">
    <location>
        <begin position="470"/>
        <end position="490"/>
    </location>
</feature>
<dbReference type="InterPro" id="IPR051050">
    <property type="entry name" value="Lipid_II_flippase_MurJ/MviN"/>
</dbReference>
<name>A0A372JJJ9_9ACTN</name>
<dbReference type="RefSeq" id="WP_117358696.1">
    <property type="nucleotide sequence ID" value="NZ_QURH01000300.1"/>
</dbReference>
<feature type="transmembrane region" description="Helical" evidence="9">
    <location>
        <begin position="144"/>
        <end position="162"/>
    </location>
</feature>
<keyword evidence="3 9" id="KW-0812">Transmembrane</keyword>
<dbReference type="GO" id="GO:0005886">
    <property type="term" value="C:plasma membrane"/>
    <property type="evidence" value="ECO:0007669"/>
    <property type="project" value="UniProtKB-SubCell"/>
</dbReference>
<organism evidence="10 11">
    <name type="scientific">Actinomadura logoneensis</name>
    <dbReference type="NCBI Taxonomy" id="2293572"/>
    <lineage>
        <taxon>Bacteria</taxon>
        <taxon>Bacillati</taxon>
        <taxon>Actinomycetota</taxon>
        <taxon>Actinomycetes</taxon>
        <taxon>Streptosporangiales</taxon>
        <taxon>Thermomonosporaceae</taxon>
        <taxon>Actinomadura</taxon>
    </lineage>
</organism>
<protein>
    <submittedName>
        <fullName evidence="10">Murein biosynthesis protein MurJ</fullName>
    </submittedName>
</protein>
<feature type="transmembrane region" description="Helical" evidence="9">
    <location>
        <begin position="438"/>
        <end position="458"/>
    </location>
</feature>
<keyword evidence="7 9" id="KW-0472">Membrane</keyword>
<keyword evidence="5" id="KW-0573">Peptidoglycan synthesis</keyword>
<dbReference type="AlphaFoldDB" id="A0A372JJJ9"/>
<evidence type="ECO:0000256" key="4">
    <source>
        <dbReference type="ARBA" id="ARBA00022960"/>
    </source>
</evidence>
<dbReference type="GO" id="GO:0008360">
    <property type="term" value="P:regulation of cell shape"/>
    <property type="evidence" value="ECO:0007669"/>
    <property type="project" value="UniProtKB-KW"/>
</dbReference>
<evidence type="ECO:0000256" key="7">
    <source>
        <dbReference type="ARBA" id="ARBA00023136"/>
    </source>
</evidence>
<feature type="transmembrane region" description="Helical" evidence="9">
    <location>
        <begin position="414"/>
        <end position="432"/>
    </location>
</feature>
<accession>A0A372JJJ9</accession>
<evidence type="ECO:0000256" key="3">
    <source>
        <dbReference type="ARBA" id="ARBA00022692"/>
    </source>
</evidence>
<dbReference type="Proteomes" id="UP000261811">
    <property type="component" value="Unassembled WGS sequence"/>
</dbReference>
<dbReference type="Pfam" id="PF03023">
    <property type="entry name" value="MurJ"/>
    <property type="match status" value="1"/>
</dbReference>
<evidence type="ECO:0000256" key="1">
    <source>
        <dbReference type="ARBA" id="ARBA00004651"/>
    </source>
</evidence>
<feature type="transmembrane region" description="Helical" evidence="9">
    <location>
        <begin position="102"/>
        <end position="124"/>
    </location>
</feature>
<evidence type="ECO:0000256" key="8">
    <source>
        <dbReference type="SAM" id="MobiDB-lite"/>
    </source>
</evidence>
<feature type="region of interest" description="Disordered" evidence="8">
    <location>
        <begin position="538"/>
        <end position="572"/>
    </location>
</feature>
<evidence type="ECO:0000313" key="10">
    <source>
        <dbReference type="EMBL" id="RFU40202.1"/>
    </source>
</evidence>
<feature type="transmembrane region" description="Helical" evidence="9">
    <location>
        <begin position="174"/>
        <end position="193"/>
    </location>
</feature>
<dbReference type="GO" id="GO:0009252">
    <property type="term" value="P:peptidoglycan biosynthetic process"/>
    <property type="evidence" value="ECO:0007669"/>
    <property type="project" value="UniProtKB-KW"/>
</dbReference>
<keyword evidence="4" id="KW-0133">Cell shape</keyword>
<keyword evidence="6 9" id="KW-1133">Transmembrane helix</keyword>
<dbReference type="InterPro" id="IPR004268">
    <property type="entry name" value="MurJ"/>
</dbReference>
<dbReference type="GO" id="GO:0034204">
    <property type="term" value="P:lipid translocation"/>
    <property type="evidence" value="ECO:0007669"/>
    <property type="project" value="TreeGrafter"/>
</dbReference>
<feature type="transmembrane region" description="Helical" evidence="9">
    <location>
        <begin position="502"/>
        <end position="530"/>
    </location>
</feature>
<dbReference type="PANTHER" id="PTHR47019:SF1">
    <property type="entry name" value="LIPID II FLIPPASE MURJ"/>
    <property type="match status" value="1"/>
</dbReference>